<proteinExistence type="predicted"/>
<evidence type="ECO:0000313" key="3">
    <source>
        <dbReference type="EMBL" id="RGT97735.1"/>
    </source>
</evidence>
<evidence type="ECO:0000256" key="1">
    <source>
        <dbReference type="ARBA" id="ARBA00023125"/>
    </source>
</evidence>
<sequence length="155" mass="16813">MSVKYTAVQMANPRDIDAEKKWYARAKSVSQDTISTIATAISEDCTPNEEDCLIVVDGIMKQIIAGLKAGKIVVIDRLGTFRLTIRNHGGSCPTVAEYLKDPSKFNAQSAIAGVNVIFSPAKELKKAIKSAAAEKYIPEEENKSISDARIADVKP</sequence>
<dbReference type="RefSeq" id="WP_117849063.1">
    <property type="nucleotide sequence ID" value="NZ_JAHYNT010000030.1"/>
</dbReference>
<dbReference type="InterPro" id="IPR010992">
    <property type="entry name" value="IHF-like_DNA-bd_dom_sf"/>
</dbReference>
<reference evidence="3 4" key="1">
    <citation type="submission" date="2018-08" db="EMBL/GenBank/DDBJ databases">
        <title>A genome reference for cultivated species of the human gut microbiota.</title>
        <authorList>
            <person name="Zou Y."/>
            <person name="Xue W."/>
            <person name="Luo G."/>
        </authorList>
    </citation>
    <scope>NUCLEOTIDE SEQUENCE [LARGE SCALE GENOMIC DNA]</scope>
    <source>
        <strain evidence="3 4">AF18-14</strain>
    </source>
</reference>
<feature type="domain" description="HU" evidence="2">
    <location>
        <begin position="1"/>
        <end position="135"/>
    </location>
</feature>
<dbReference type="Gene3D" id="4.10.520.10">
    <property type="entry name" value="IHF-like DNA-binding proteins"/>
    <property type="match status" value="1"/>
</dbReference>
<evidence type="ECO:0000313" key="4">
    <source>
        <dbReference type="Proteomes" id="UP000283833"/>
    </source>
</evidence>
<organism evidence="3 4">
    <name type="scientific">Phocaeicola vulgatus</name>
    <name type="common">Bacteroides vulgatus</name>
    <dbReference type="NCBI Taxonomy" id="821"/>
    <lineage>
        <taxon>Bacteria</taxon>
        <taxon>Pseudomonadati</taxon>
        <taxon>Bacteroidota</taxon>
        <taxon>Bacteroidia</taxon>
        <taxon>Bacteroidales</taxon>
        <taxon>Bacteroidaceae</taxon>
        <taxon>Phocaeicola</taxon>
    </lineage>
</organism>
<protein>
    <recommendedName>
        <fullName evidence="2">HU domain-containing protein</fullName>
    </recommendedName>
</protein>
<dbReference type="InterPro" id="IPR041607">
    <property type="entry name" value="HU-HIG"/>
</dbReference>
<name>A0A413S0B2_PHOVU</name>
<dbReference type="AlphaFoldDB" id="A0A413S0B2"/>
<gene>
    <name evidence="3" type="ORF">DWX04_01455</name>
</gene>
<dbReference type="SUPFAM" id="SSF47729">
    <property type="entry name" value="IHF-like DNA-binding proteins"/>
    <property type="match status" value="1"/>
</dbReference>
<dbReference type="Pfam" id="PF18291">
    <property type="entry name" value="HU-HIG"/>
    <property type="match status" value="1"/>
</dbReference>
<keyword evidence="1" id="KW-0238">DNA-binding</keyword>
<evidence type="ECO:0000259" key="2">
    <source>
        <dbReference type="Pfam" id="PF18291"/>
    </source>
</evidence>
<comment type="caution">
    <text evidence="3">The sequence shown here is derived from an EMBL/GenBank/DDBJ whole genome shotgun (WGS) entry which is preliminary data.</text>
</comment>
<dbReference type="GO" id="GO:0003677">
    <property type="term" value="F:DNA binding"/>
    <property type="evidence" value="ECO:0007669"/>
    <property type="project" value="UniProtKB-KW"/>
</dbReference>
<dbReference type="Proteomes" id="UP000283833">
    <property type="component" value="Unassembled WGS sequence"/>
</dbReference>
<dbReference type="EMBL" id="QRXI01000002">
    <property type="protein sequence ID" value="RGT97735.1"/>
    <property type="molecule type" value="Genomic_DNA"/>
</dbReference>
<accession>A0A413S0B2</accession>